<sequence>MAGFRKDPVCTHPINATVPSRVTLPETFPAGKVSGLDLPDDTRPVARIRDGVEALADPETELCPGDCLLLAGTPEALETAAKALKDA</sequence>
<keyword evidence="2" id="KW-0614">Plasmid</keyword>
<gene>
    <name evidence="2" type="ordered locus">Dshi_3851</name>
</gene>
<evidence type="ECO:0000259" key="1">
    <source>
        <dbReference type="PROSITE" id="PS51202"/>
    </source>
</evidence>
<dbReference type="EMBL" id="CP000832">
    <property type="protein sequence ID" value="ABV95579.1"/>
    <property type="molecule type" value="Genomic_DNA"/>
</dbReference>
<dbReference type="AlphaFoldDB" id="A8LTL2"/>
<protein>
    <recommendedName>
        <fullName evidence="1">RCK C-terminal domain-containing protein</fullName>
    </recommendedName>
</protein>
<dbReference type="HOGENOM" id="CLU_2478378_0_0_5"/>
<keyword evidence="3" id="KW-1185">Reference proteome</keyword>
<reference evidence="3" key="1">
    <citation type="journal article" date="2010" name="ISME J.">
        <title>The complete genome sequence of the algal symbiont Dinoroseobacter shibae: a hitchhiker's guide to life in the sea.</title>
        <authorList>
            <person name="Wagner-Dobler I."/>
            <person name="Ballhausen B."/>
            <person name="Berger M."/>
            <person name="Brinkhoff T."/>
            <person name="Buchholz I."/>
            <person name="Bunk B."/>
            <person name="Cypionka H."/>
            <person name="Daniel R."/>
            <person name="Drepper T."/>
            <person name="Gerdts G."/>
            <person name="Hahnke S."/>
            <person name="Han C."/>
            <person name="Jahn D."/>
            <person name="Kalhoefer D."/>
            <person name="Kiss H."/>
            <person name="Klenk H.P."/>
            <person name="Kyrpides N."/>
            <person name="Liebl W."/>
            <person name="Liesegang H."/>
            <person name="Meincke L."/>
            <person name="Pati A."/>
            <person name="Petersen J."/>
            <person name="Piekarski T."/>
            <person name="Pommerenke C."/>
            <person name="Pradella S."/>
            <person name="Pukall R."/>
            <person name="Rabus R."/>
            <person name="Stackebrandt E."/>
            <person name="Thole S."/>
            <person name="Thompson L."/>
            <person name="Tielen P."/>
            <person name="Tomasch J."/>
            <person name="von Jan M."/>
            <person name="Wanphrut N."/>
            <person name="Wichels A."/>
            <person name="Zech H."/>
            <person name="Simon M."/>
        </authorList>
    </citation>
    <scope>NUCLEOTIDE SEQUENCE [LARGE SCALE GENOMIC DNA]</scope>
    <source>
        <strain evidence="3">DSM 16493 / NCIMB 14021 / DFL 12</strain>
        <plasmid evidence="3">Plasmid pDSHI02</plasmid>
    </source>
</reference>
<dbReference type="InterPro" id="IPR006037">
    <property type="entry name" value="RCK_C"/>
</dbReference>
<proteinExistence type="predicted"/>
<organism evidence="2 3">
    <name type="scientific">Dinoroseobacter shibae (strain DSM 16493 / NCIMB 14021 / DFL 12)</name>
    <dbReference type="NCBI Taxonomy" id="398580"/>
    <lineage>
        <taxon>Bacteria</taxon>
        <taxon>Pseudomonadati</taxon>
        <taxon>Pseudomonadota</taxon>
        <taxon>Alphaproteobacteria</taxon>
        <taxon>Rhodobacterales</taxon>
        <taxon>Roseobacteraceae</taxon>
        <taxon>Dinoroseobacter</taxon>
    </lineage>
</organism>
<dbReference type="GO" id="GO:0008324">
    <property type="term" value="F:monoatomic cation transmembrane transporter activity"/>
    <property type="evidence" value="ECO:0007669"/>
    <property type="project" value="InterPro"/>
</dbReference>
<feature type="domain" description="RCK C-terminal" evidence="1">
    <location>
        <begin position="7"/>
        <end position="86"/>
    </location>
</feature>
<dbReference type="GO" id="GO:0006813">
    <property type="term" value="P:potassium ion transport"/>
    <property type="evidence" value="ECO:0007669"/>
    <property type="project" value="InterPro"/>
</dbReference>
<evidence type="ECO:0000313" key="2">
    <source>
        <dbReference type="EMBL" id="ABV95579.1"/>
    </source>
</evidence>
<dbReference type="PROSITE" id="PS51202">
    <property type="entry name" value="RCK_C"/>
    <property type="match status" value="1"/>
</dbReference>
<evidence type="ECO:0000313" key="3">
    <source>
        <dbReference type="Proteomes" id="UP000006833"/>
    </source>
</evidence>
<dbReference type="SUPFAM" id="SSF116726">
    <property type="entry name" value="TrkA C-terminal domain-like"/>
    <property type="match status" value="1"/>
</dbReference>
<dbReference type="Proteomes" id="UP000006833">
    <property type="component" value="Plasmid pDSHI02"/>
</dbReference>
<dbReference type="Pfam" id="PF02080">
    <property type="entry name" value="TrkA_C"/>
    <property type="match status" value="1"/>
</dbReference>
<dbReference type="Gene3D" id="3.30.70.1450">
    <property type="entry name" value="Regulator of K+ conductance, C-terminal domain"/>
    <property type="match status" value="1"/>
</dbReference>
<accession>A8LTL2</accession>
<name>A8LTL2_DINSH</name>
<dbReference type="KEGG" id="dsh:Dshi_3851"/>
<dbReference type="InterPro" id="IPR036721">
    <property type="entry name" value="RCK_C_sf"/>
</dbReference>
<geneLocation type="plasmid" evidence="2 3">
    <name>pDSHI02</name>
</geneLocation>